<comment type="caution">
    <text evidence="6">The sequence shown here is derived from an EMBL/GenBank/DDBJ whole genome shotgun (WGS) entry which is preliminary data.</text>
</comment>
<dbReference type="CDD" id="cd05013">
    <property type="entry name" value="SIS_RpiR"/>
    <property type="match status" value="1"/>
</dbReference>
<dbReference type="InterPro" id="IPR036388">
    <property type="entry name" value="WH-like_DNA-bd_sf"/>
</dbReference>
<dbReference type="Pfam" id="PF01380">
    <property type="entry name" value="SIS"/>
    <property type="match status" value="1"/>
</dbReference>
<dbReference type="PANTHER" id="PTHR30514">
    <property type="entry name" value="GLUCOKINASE"/>
    <property type="match status" value="1"/>
</dbReference>
<keyword evidence="3" id="KW-0804">Transcription</keyword>
<dbReference type="PROSITE" id="PS51071">
    <property type="entry name" value="HTH_RPIR"/>
    <property type="match status" value="1"/>
</dbReference>
<accession>A0ABM9EQ39</accession>
<name>A0ABM9EQ39_9BACI</name>
<dbReference type="Pfam" id="PF01418">
    <property type="entry name" value="HTH_6"/>
    <property type="match status" value="1"/>
</dbReference>
<reference evidence="6" key="1">
    <citation type="submission" date="2022-04" db="EMBL/GenBank/DDBJ databases">
        <authorList>
            <person name="Criscuolo A."/>
        </authorList>
    </citation>
    <scope>NUCLEOTIDE SEQUENCE</scope>
    <source>
        <strain evidence="6">CIP111895</strain>
    </source>
</reference>
<dbReference type="Proteomes" id="UP000838308">
    <property type="component" value="Unassembled WGS sequence"/>
</dbReference>
<proteinExistence type="predicted"/>
<dbReference type="InterPro" id="IPR035472">
    <property type="entry name" value="RpiR-like_SIS"/>
</dbReference>
<dbReference type="InterPro" id="IPR047640">
    <property type="entry name" value="RpiR-like"/>
</dbReference>
<evidence type="ECO:0000259" key="4">
    <source>
        <dbReference type="PROSITE" id="PS51071"/>
    </source>
</evidence>
<dbReference type="InterPro" id="IPR046348">
    <property type="entry name" value="SIS_dom_sf"/>
</dbReference>
<evidence type="ECO:0000256" key="1">
    <source>
        <dbReference type="ARBA" id="ARBA00023015"/>
    </source>
</evidence>
<dbReference type="InterPro" id="IPR001347">
    <property type="entry name" value="SIS_dom"/>
</dbReference>
<dbReference type="SUPFAM" id="SSF53697">
    <property type="entry name" value="SIS domain"/>
    <property type="match status" value="1"/>
</dbReference>
<dbReference type="EMBL" id="CALBWS010000010">
    <property type="protein sequence ID" value="CAH2714749.1"/>
    <property type="molecule type" value="Genomic_DNA"/>
</dbReference>
<dbReference type="Gene3D" id="1.10.10.10">
    <property type="entry name" value="Winged helix-like DNA-binding domain superfamily/Winged helix DNA-binding domain"/>
    <property type="match status" value="1"/>
</dbReference>
<dbReference type="SUPFAM" id="SSF46689">
    <property type="entry name" value="Homeodomain-like"/>
    <property type="match status" value="1"/>
</dbReference>
<keyword evidence="7" id="KW-1185">Reference proteome</keyword>
<dbReference type="Gene3D" id="3.40.50.10490">
    <property type="entry name" value="Glucose-6-phosphate isomerase like protein, domain 1"/>
    <property type="match status" value="1"/>
</dbReference>
<evidence type="ECO:0000313" key="7">
    <source>
        <dbReference type="Proteomes" id="UP000838308"/>
    </source>
</evidence>
<dbReference type="RefSeq" id="WP_248735062.1">
    <property type="nucleotide sequence ID" value="NZ_CALBWS010000010.1"/>
</dbReference>
<gene>
    <name evidence="6" type="primary">glvR</name>
    <name evidence="6" type="ORF">BACCIP111895_01925</name>
</gene>
<dbReference type="PROSITE" id="PS51464">
    <property type="entry name" value="SIS"/>
    <property type="match status" value="1"/>
</dbReference>
<evidence type="ECO:0000259" key="5">
    <source>
        <dbReference type="PROSITE" id="PS51464"/>
    </source>
</evidence>
<evidence type="ECO:0000313" key="6">
    <source>
        <dbReference type="EMBL" id="CAH2714749.1"/>
    </source>
</evidence>
<dbReference type="PANTHER" id="PTHR30514:SF1">
    <property type="entry name" value="HTH-TYPE TRANSCRIPTIONAL REGULATOR HEXR-RELATED"/>
    <property type="match status" value="1"/>
</dbReference>
<evidence type="ECO:0000256" key="3">
    <source>
        <dbReference type="ARBA" id="ARBA00023163"/>
    </source>
</evidence>
<protein>
    <submittedName>
        <fullName evidence="6">HTH-type transcriptional regulator GlvR</fullName>
    </submittedName>
</protein>
<organism evidence="6 7">
    <name type="scientific">Neobacillus rhizosphaerae</name>
    <dbReference type="NCBI Taxonomy" id="2880965"/>
    <lineage>
        <taxon>Bacteria</taxon>
        <taxon>Bacillati</taxon>
        <taxon>Bacillota</taxon>
        <taxon>Bacilli</taxon>
        <taxon>Bacillales</taxon>
        <taxon>Bacillaceae</taxon>
        <taxon>Neobacillus</taxon>
    </lineage>
</organism>
<sequence>MKLEELVNKYYDHLNQNDFYILKYILNNQDTCYKLGINELAGRCNISRSSILRMTQKIGFSGYSEFKMFLKWQNEANKDDKQSEDFVNSLVSDVNETIKYIHAKDMTDICALIDKAERIFVYGTGTAQSHCAKELHRMFLSMYRYVQVITAQAEWAMISADINEKDLIIIYSLSGDTPMLFPTLKMFVAKGVSIISITNLKNNRLASMTPHNLYASSSQIHLSNSIIDNSFTPFFLISEALFRNYVNYKINQK</sequence>
<feature type="domain" description="SIS" evidence="5">
    <location>
        <begin position="109"/>
        <end position="253"/>
    </location>
</feature>
<dbReference type="InterPro" id="IPR000281">
    <property type="entry name" value="HTH_RpiR"/>
</dbReference>
<evidence type="ECO:0000256" key="2">
    <source>
        <dbReference type="ARBA" id="ARBA00023125"/>
    </source>
</evidence>
<feature type="domain" description="HTH rpiR-type" evidence="4">
    <location>
        <begin position="1"/>
        <end position="77"/>
    </location>
</feature>
<keyword evidence="2" id="KW-0238">DNA-binding</keyword>
<keyword evidence="1" id="KW-0805">Transcription regulation</keyword>
<dbReference type="InterPro" id="IPR009057">
    <property type="entry name" value="Homeodomain-like_sf"/>
</dbReference>